<protein>
    <submittedName>
        <fullName evidence="1">Uncharacterized protein</fullName>
    </submittedName>
</protein>
<gene>
    <name evidence="1" type="ORF">M5G27_24785</name>
</gene>
<evidence type="ECO:0000313" key="1">
    <source>
        <dbReference type="EMBL" id="MDD1010696.1"/>
    </source>
</evidence>
<dbReference type="AlphaFoldDB" id="A0A9X4HC64"/>
<proteinExistence type="predicted"/>
<sequence length="61" mass="6592">MSTIQQFLRIDPLIKMAASGKKIVMPQNMLALLASMDATGYVVQRGTCRFCPCKKTALSGG</sequence>
<dbReference type="EMBL" id="JAMDHA010000029">
    <property type="protein sequence ID" value="MDD1010696.1"/>
    <property type="molecule type" value="Genomic_DNA"/>
</dbReference>
<organism evidence="1 2">
    <name type="scientific">Pseudomonas shahriarae</name>
    <dbReference type="NCBI Taxonomy" id="2745512"/>
    <lineage>
        <taxon>Bacteria</taxon>
        <taxon>Pseudomonadati</taxon>
        <taxon>Pseudomonadota</taxon>
        <taxon>Gammaproteobacteria</taxon>
        <taxon>Pseudomonadales</taxon>
        <taxon>Pseudomonadaceae</taxon>
        <taxon>Pseudomonas</taxon>
    </lineage>
</organism>
<accession>A0A9X4HC64</accession>
<name>A0A9X4HC64_9PSED</name>
<evidence type="ECO:0000313" key="2">
    <source>
        <dbReference type="Proteomes" id="UP001148185"/>
    </source>
</evidence>
<reference evidence="1 2" key="1">
    <citation type="submission" date="2022-05" db="EMBL/GenBank/DDBJ databases">
        <title>Novel Pseudomonas spp. Isolated from a Rainbow Trout Aquaculture Facility.</title>
        <authorList>
            <person name="Testerman T."/>
            <person name="Graf J."/>
        </authorList>
    </citation>
    <scope>NUCLEOTIDE SEQUENCE [LARGE SCALE GENOMIC DNA]</scope>
    <source>
        <strain evidence="1 2">ID1042</strain>
    </source>
</reference>
<dbReference type="RefSeq" id="WP_273878027.1">
    <property type="nucleotide sequence ID" value="NZ_JAMDHA010000029.1"/>
</dbReference>
<keyword evidence="2" id="KW-1185">Reference proteome</keyword>
<dbReference type="Proteomes" id="UP001148185">
    <property type="component" value="Unassembled WGS sequence"/>
</dbReference>
<comment type="caution">
    <text evidence="1">The sequence shown here is derived from an EMBL/GenBank/DDBJ whole genome shotgun (WGS) entry which is preliminary data.</text>
</comment>